<dbReference type="Proteomes" id="UP000030748">
    <property type="component" value="Unassembled WGS sequence"/>
</dbReference>
<dbReference type="EMBL" id="KI630513">
    <property type="protein sequence ID" value="EYU37742.1"/>
    <property type="molecule type" value="Genomic_DNA"/>
</dbReference>
<evidence type="ECO:0000256" key="2">
    <source>
        <dbReference type="ARBA" id="ARBA00005852"/>
    </source>
</evidence>
<evidence type="ECO:0000313" key="7">
    <source>
        <dbReference type="EMBL" id="EYU37742.1"/>
    </source>
</evidence>
<dbReference type="STRING" id="4155.A0A022RBN4"/>
<feature type="transmembrane region" description="Helical" evidence="6">
    <location>
        <begin position="242"/>
        <end position="263"/>
    </location>
</feature>
<name>A0A022RBN4_ERYGU</name>
<sequence>MPTNISLSLSHTHTHTLTLNSDFQEKRSFPFFIPTNKFSSFFLHILISSHKKNLQKKMEKMIGGKKSYLAMKTDYPVNEQISSDFNEIGESVRKLANHAIKLGGIGFGTSFLKWVASFAAIYLLILDRTNWKTKILTSLLIPYIFLTLPSWLFNILRGEIGRWIAFVAVVLRLFIPKHFPDWLEMPGSLILLLVVSPGFFADSIRGHIVGTFVCLVIGCYLLQEHIRASGGFRNSFTRANGISNSVGILLLFVYPVWALVLTLL</sequence>
<comment type="similarity">
    <text evidence="2">Belongs to the Cold-regulated 413 protein family.</text>
</comment>
<dbReference type="GO" id="GO:0016020">
    <property type="term" value="C:membrane"/>
    <property type="evidence" value="ECO:0007669"/>
    <property type="project" value="UniProtKB-SubCell"/>
</dbReference>
<feature type="transmembrane region" description="Helical" evidence="6">
    <location>
        <begin position="102"/>
        <end position="123"/>
    </location>
</feature>
<keyword evidence="3 6" id="KW-0812">Transmembrane</keyword>
<dbReference type="AlphaFoldDB" id="A0A022RBN4"/>
<evidence type="ECO:0000256" key="3">
    <source>
        <dbReference type="ARBA" id="ARBA00022692"/>
    </source>
</evidence>
<proteinExistence type="inferred from homology"/>
<dbReference type="PANTHER" id="PTHR33596">
    <property type="entry name" value="COLD-REGULATED 413 PLASMA MEMBRANE PROTEIN 2"/>
    <property type="match status" value="1"/>
</dbReference>
<accession>A0A022RBN4</accession>
<keyword evidence="4 6" id="KW-1133">Transmembrane helix</keyword>
<feature type="transmembrane region" description="Helical" evidence="6">
    <location>
        <begin position="29"/>
        <end position="47"/>
    </location>
</feature>
<evidence type="ECO:0000256" key="4">
    <source>
        <dbReference type="ARBA" id="ARBA00022989"/>
    </source>
</evidence>
<dbReference type="eggNOG" id="ENOG502QQY4">
    <property type="taxonomic scope" value="Eukaryota"/>
</dbReference>
<dbReference type="Pfam" id="PF05562">
    <property type="entry name" value="WCOR413"/>
    <property type="match status" value="1"/>
</dbReference>
<evidence type="ECO:0000313" key="8">
    <source>
        <dbReference type="Proteomes" id="UP000030748"/>
    </source>
</evidence>
<keyword evidence="8" id="KW-1185">Reference proteome</keyword>
<organism evidence="7 8">
    <name type="scientific">Erythranthe guttata</name>
    <name type="common">Yellow monkey flower</name>
    <name type="synonym">Mimulus guttatus</name>
    <dbReference type="NCBI Taxonomy" id="4155"/>
    <lineage>
        <taxon>Eukaryota</taxon>
        <taxon>Viridiplantae</taxon>
        <taxon>Streptophyta</taxon>
        <taxon>Embryophyta</taxon>
        <taxon>Tracheophyta</taxon>
        <taxon>Spermatophyta</taxon>
        <taxon>Magnoliopsida</taxon>
        <taxon>eudicotyledons</taxon>
        <taxon>Gunneridae</taxon>
        <taxon>Pentapetalae</taxon>
        <taxon>asterids</taxon>
        <taxon>lamiids</taxon>
        <taxon>Lamiales</taxon>
        <taxon>Phrymaceae</taxon>
        <taxon>Erythranthe</taxon>
    </lineage>
</organism>
<evidence type="ECO:0000256" key="1">
    <source>
        <dbReference type="ARBA" id="ARBA00004141"/>
    </source>
</evidence>
<comment type="subcellular location">
    <subcellularLocation>
        <location evidence="1">Membrane</location>
        <topology evidence="1">Multi-pass membrane protein</topology>
    </subcellularLocation>
</comment>
<gene>
    <name evidence="7" type="ORF">MIMGU_mgv1a012006mg</name>
</gene>
<evidence type="ECO:0000256" key="5">
    <source>
        <dbReference type="ARBA" id="ARBA00023136"/>
    </source>
</evidence>
<feature type="transmembrane region" description="Helical" evidence="6">
    <location>
        <begin position="135"/>
        <end position="153"/>
    </location>
</feature>
<feature type="transmembrane region" description="Helical" evidence="6">
    <location>
        <begin position="160"/>
        <end position="179"/>
    </location>
</feature>
<protein>
    <submittedName>
        <fullName evidence="7">Uncharacterized protein</fullName>
    </submittedName>
</protein>
<feature type="transmembrane region" description="Helical" evidence="6">
    <location>
        <begin position="199"/>
        <end position="222"/>
    </location>
</feature>
<keyword evidence="5 6" id="KW-0472">Membrane</keyword>
<reference evidence="7 8" key="1">
    <citation type="journal article" date="2013" name="Proc. Natl. Acad. Sci. U.S.A.">
        <title>Fine-scale variation in meiotic recombination in Mimulus inferred from population shotgun sequencing.</title>
        <authorList>
            <person name="Hellsten U."/>
            <person name="Wright K.M."/>
            <person name="Jenkins J."/>
            <person name="Shu S."/>
            <person name="Yuan Y."/>
            <person name="Wessler S.R."/>
            <person name="Schmutz J."/>
            <person name="Willis J.H."/>
            <person name="Rokhsar D.S."/>
        </authorList>
    </citation>
    <scope>NUCLEOTIDE SEQUENCE [LARGE SCALE GENOMIC DNA]</scope>
    <source>
        <strain evidence="8">cv. DUN x IM62</strain>
    </source>
</reference>
<evidence type="ECO:0000256" key="6">
    <source>
        <dbReference type="SAM" id="Phobius"/>
    </source>
</evidence>
<dbReference type="PANTHER" id="PTHR33596:SF23">
    <property type="entry name" value="COLD-REGULATED 413 PLASMA MEMBRANE PROTEIN 2"/>
    <property type="match status" value="1"/>
</dbReference>
<dbReference type="InterPro" id="IPR008892">
    <property type="entry name" value="COR413"/>
</dbReference>